<evidence type="ECO:0000259" key="2">
    <source>
        <dbReference type="PROSITE" id="PS50141"/>
    </source>
</evidence>
<organism evidence="3 4">
    <name type="scientific">Elysia marginata</name>
    <dbReference type="NCBI Taxonomy" id="1093978"/>
    <lineage>
        <taxon>Eukaryota</taxon>
        <taxon>Metazoa</taxon>
        <taxon>Spiralia</taxon>
        <taxon>Lophotrochozoa</taxon>
        <taxon>Mollusca</taxon>
        <taxon>Gastropoda</taxon>
        <taxon>Heterobranchia</taxon>
        <taxon>Euthyneura</taxon>
        <taxon>Panpulmonata</taxon>
        <taxon>Sacoglossa</taxon>
        <taxon>Placobranchoidea</taxon>
        <taxon>Plakobranchidae</taxon>
        <taxon>Elysia</taxon>
    </lineage>
</organism>
<dbReference type="EMBL" id="BMAT01004749">
    <property type="protein sequence ID" value="GFR79477.1"/>
    <property type="molecule type" value="Genomic_DNA"/>
</dbReference>
<reference evidence="3 4" key="1">
    <citation type="journal article" date="2021" name="Elife">
        <title>Chloroplast acquisition without the gene transfer in kleptoplastic sea slugs, Plakobranchus ocellatus.</title>
        <authorList>
            <person name="Maeda T."/>
            <person name="Takahashi S."/>
            <person name="Yoshida T."/>
            <person name="Shimamura S."/>
            <person name="Takaki Y."/>
            <person name="Nagai Y."/>
            <person name="Toyoda A."/>
            <person name="Suzuki Y."/>
            <person name="Arimoto A."/>
            <person name="Ishii H."/>
            <person name="Satoh N."/>
            <person name="Nishiyama T."/>
            <person name="Hasebe M."/>
            <person name="Maruyama T."/>
            <person name="Minagawa J."/>
            <person name="Obokata J."/>
            <person name="Shigenobu S."/>
        </authorList>
    </citation>
    <scope>NUCLEOTIDE SEQUENCE [LARGE SCALE GENOMIC DNA]</scope>
</reference>
<dbReference type="PANTHER" id="PTHR10910">
    <property type="entry name" value="EUKARYOTE SPECIFIC DSRNA BINDING PROTEIN"/>
    <property type="match status" value="1"/>
</dbReference>
<dbReference type="GO" id="GO:0006396">
    <property type="term" value="P:RNA processing"/>
    <property type="evidence" value="ECO:0007669"/>
    <property type="project" value="InterPro"/>
</dbReference>
<gene>
    <name evidence="3" type="ORF">ElyMa_002289100</name>
</gene>
<feature type="domain" description="A to I editase" evidence="2">
    <location>
        <begin position="269"/>
        <end position="549"/>
    </location>
</feature>
<comment type="caution">
    <text evidence="3">The sequence shown here is derived from an EMBL/GenBank/DDBJ whole genome shotgun (WGS) entry which is preliminary data.</text>
</comment>
<feature type="region of interest" description="Disordered" evidence="1">
    <location>
        <begin position="1"/>
        <end position="25"/>
    </location>
</feature>
<dbReference type="GO" id="GO:0005730">
    <property type="term" value="C:nucleolus"/>
    <property type="evidence" value="ECO:0007669"/>
    <property type="project" value="TreeGrafter"/>
</dbReference>
<keyword evidence="4" id="KW-1185">Reference proteome</keyword>
<dbReference type="GO" id="GO:0008251">
    <property type="term" value="F:tRNA-specific adenosine deaminase activity"/>
    <property type="evidence" value="ECO:0007669"/>
    <property type="project" value="TreeGrafter"/>
</dbReference>
<accession>A0AAV4G197</accession>
<dbReference type="Pfam" id="PF02137">
    <property type="entry name" value="A_deamin"/>
    <property type="match status" value="2"/>
</dbReference>
<feature type="region of interest" description="Disordered" evidence="1">
    <location>
        <begin position="191"/>
        <end position="212"/>
    </location>
</feature>
<protein>
    <submittedName>
        <fullName evidence="3">Double-stranded RNA-specific adenosine deaminase</fullName>
    </submittedName>
</protein>
<dbReference type="GO" id="GO:0005737">
    <property type="term" value="C:cytoplasm"/>
    <property type="evidence" value="ECO:0007669"/>
    <property type="project" value="TreeGrafter"/>
</dbReference>
<dbReference type="PROSITE" id="PS50141">
    <property type="entry name" value="A_DEAMIN_EDITASE"/>
    <property type="match status" value="1"/>
</dbReference>
<dbReference type="InterPro" id="IPR002466">
    <property type="entry name" value="A_deamin"/>
</dbReference>
<evidence type="ECO:0000313" key="3">
    <source>
        <dbReference type="EMBL" id="GFR79477.1"/>
    </source>
</evidence>
<dbReference type="AlphaFoldDB" id="A0AAV4G197"/>
<evidence type="ECO:0000256" key="1">
    <source>
        <dbReference type="SAM" id="MobiDB-lite"/>
    </source>
</evidence>
<name>A0AAV4G197_9GAST</name>
<sequence length="556" mass="62316">MPPKQKFIPGLNSRPDDIEMPPKPLEKTDTDYLIEEFLKKRKNPAMCLHEYCQKQKLSLKFKEGPVQSQPDRSLFLGRAAKSYRLCACMVSISSFGAFSIRIRYNTKSEEVTPDIDDNRYVEVRDLLDICYEQNIHYEKMMNKDHKGIHTCTIFLTNRDPIKHSSADREEAVVTAHRQAINILKGYASNDGPLPGDFSSTTDSDGAAAQAPRIPNPQLAQLREQESYAALDRTLQTLPPEVAAFDHQIAAVFLSNDSLEEYTGIGKIVAFGTGNSTIGAENLATHGRCLVDSTATTVARRAFKRYLGYEIVACITGKQSIFEKNLSNPGLLKLKAGFEFHLFLSHPPEGDYKQCLSVRSNFSPEELSDIARGAHFPTFTDDSHGLLRCSNELGYNPNNDHGHLCRAVCCRVYPELAESFPPLYRVNHPVLSFSLSPEIRELFRPGIMLSPYSINWSGRDAKAELTDCISGRSNPASPFQVSKGLVSRQCKAGLHLKWFKDIIDKLMPNVFGDKNPAEIKAMAQDYQQVKAAFFQHCLENSIGQWVHVPQGPWTSSY</sequence>
<dbReference type="GO" id="GO:0006382">
    <property type="term" value="P:adenosine to inosine editing"/>
    <property type="evidence" value="ECO:0007669"/>
    <property type="project" value="TreeGrafter"/>
</dbReference>
<proteinExistence type="predicted"/>
<dbReference type="PANTHER" id="PTHR10910:SF107">
    <property type="entry name" value="DOUBLE-STRANDED RNA-SPECIFIC ADENOSINE DEAMINASE"/>
    <property type="match status" value="1"/>
</dbReference>
<dbReference type="GO" id="GO:0003725">
    <property type="term" value="F:double-stranded RNA binding"/>
    <property type="evidence" value="ECO:0007669"/>
    <property type="project" value="TreeGrafter"/>
</dbReference>
<dbReference type="GO" id="GO:0003726">
    <property type="term" value="F:double-stranded RNA adenosine deaminase activity"/>
    <property type="evidence" value="ECO:0007669"/>
    <property type="project" value="TreeGrafter"/>
</dbReference>
<dbReference type="Proteomes" id="UP000762676">
    <property type="component" value="Unassembled WGS sequence"/>
</dbReference>
<dbReference type="SMART" id="SM00552">
    <property type="entry name" value="ADEAMc"/>
    <property type="match status" value="1"/>
</dbReference>
<evidence type="ECO:0000313" key="4">
    <source>
        <dbReference type="Proteomes" id="UP000762676"/>
    </source>
</evidence>